<accession>A0AAE3TDU7</accession>
<keyword evidence="4" id="KW-1015">Disulfide bond</keyword>
<feature type="binding site" evidence="3">
    <location>
        <position position="61"/>
    </location>
    <ligand>
        <name>Cu cation</name>
        <dbReference type="ChEBI" id="CHEBI:23378"/>
    </ligand>
</feature>
<dbReference type="SUPFAM" id="SSF52833">
    <property type="entry name" value="Thioredoxin-like"/>
    <property type="match status" value="1"/>
</dbReference>
<keyword evidence="7" id="KW-1185">Reference proteome</keyword>
<dbReference type="InterPro" id="IPR013766">
    <property type="entry name" value="Thioredoxin_domain"/>
</dbReference>
<feature type="disulfide bond" description="Redox-active" evidence="4">
    <location>
        <begin position="61"/>
        <end position="65"/>
    </location>
</feature>
<organism evidence="6 7">
    <name type="scientific">Stygiobacter electus</name>
    <dbReference type="NCBI Taxonomy" id="3032292"/>
    <lineage>
        <taxon>Bacteria</taxon>
        <taxon>Pseudomonadati</taxon>
        <taxon>Ignavibacteriota</taxon>
        <taxon>Ignavibacteria</taxon>
        <taxon>Ignavibacteriales</taxon>
        <taxon>Melioribacteraceae</taxon>
        <taxon>Stygiobacter</taxon>
    </lineage>
</organism>
<evidence type="ECO:0000313" key="7">
    <source>
        <dbReference type="Proteomes" id="UP001221302"/>
    </source>
</evidence>
<dbReference type="Proteomes" id="UP001221302">
    <property type="component" value="Unassembled WGS sequence"/>
</dbReference>
<reference evidence="6" key="1">
    <citation type="submission" date="2023-03" db="EMBL/GenBank/DDBJ databases">
        <title>Stygiobacter electus gen. nov., sp. nov., facultatively anaerobic thermotolerant bacterium of the class Ignavibacteria from a well of Yessentuki mineral water deposit.</title>
        <authorList>
            <person name="Podosokorskaya O.A."/>
            <person name="Elcheninov A.G."/>
            <person name="Petrova N.F."/>
            <person name="Zavarzina D.G."/>
            <person name="Kublanov I.V."/>
            <person name="Merkel A.Y."/>
        </authorList>
    </citation>
    <scope>NUCLEOTIDE SEQUENCE</scope>
    <source>
        <strain evidence="6">09-Me</strain>
    </source>
</reference>
<dbReference type="CDD" id="cd02968">
    <property type="entry name" value="SCO"/>
    <property type="match status" value="1"/>
</dbReference>
<evidence type="ECO:0000256" key="4">
    <source>
        <dbReference type="PIRSR" id="PIRSR603782-2"/>
    </source>
</evidence>
<sequence length="193" mass="22378">MNKIFFLLLIIILTSCKSDFEIVDDLSKTNYNLVDQNNNSISFPQVAKGKISVIGYIFTNCPDICPLTTNNMRLIQEKLKKEKIDNVQFISISFDPLQDKPETLKKFAEVRNLDLSNWIFLTGEKKVIDSLMSRVKILAVKSDSTVFKDGRKIYYYVHTDRIQLMDRENKILKNYKGSSINIDEIINDIKKIK</sequence>
<proteinExistence type="inferred from homology"/>
<dbReference type="AlphaFoldDB" id="A0AAE3TDU7"/>
<dbReference type="PROSITE" id="PS51352">
    <property type="entry name" value="THIOREDOXIN_2"/>
    <property type="match status" value="1"/>
</dbReference>
<feature type="binding site" evidence="3">
    <location>
        <position position="158"/>
    </location>
    <ligand>
        <name>Cu cation</name>
        <dbReference type="ChEBI" id="CHEBI:23378"/>
    </ligand>
</feature>
<evidence type="ECO:0000313" key="6">
    <source>
        <dbReference type="EMBL" id="MDF1611792.1"/>
    </source>
</evidence>
<name>A0AAE3TDU7_9BACT</name>
<dbReference type="RefSeq" id="WP_321535559.1">
    <property type="nucleotide sequence ID" value="NZ_JARGDL010000006.1"/>
</dbReference>
<dbReference type="PANTHER" id="PTHR12151">
    <property type="entry name" value="ELECTRON TRANSPORT PROTIN SCO1/SENC FAMILY MEMBER"/>
    <property type="match status" value="1"/>
</dbReference>
<dbReference type="InterPro" id="IPR003782">
    <property type="entry name" value="SCO1/SenC"/>
</dbReference>
<keyword evidence="2 3" id="KW-0186">Copper</keyword>
<keyword evidence="3" id="KW-0479">Metal-binding</keyword>
<dbReference type="GO" id="GO:0046872">
    <property type="term" value="F:metal ion binding"/>
    <property type="evidence" value="ECO:0007669"/>
    <property type="project" value="UniProtKB-KW"/>
</dbReference>
<dbReference type="InterPro" id="IPR036249">
    <property type="entry name" value="Thioredoxin-like_sf"/>
</dbReference>
<dbReference type="PROSITE" id="PS51257">
    <property type="entry name" value="PROKAR_LIPOPROTEIN"/>
    <property type="match status" value="1"/>
</dbReference>
<feature type="binding site" evidence="3">
    <location>
        <position position="65"/>
    </location>
    <ligand>
        <name>Cu cation</name>
        <dbReference type="ChEBI" id="CHEBI:23378"/>
    </ligand>
</feature>
<feature type="domain" description="Thioredoxin" evidence="5">
    <location>
        <begin position="22"/>
        <end position="193"/>
    </location>
</feature>
<dbReference type="Pfam" id="PF02630">
    <property type="entry name" value="SCO1-SenC"/>
    <property type="match status" value="1"/>
</dbReference>
<dbReference type="EMBL" id="JARGDL010000006">
    <property type="protein sequence ID" value="MDF1611792.1"/>
    <property type="molecule type" value="Genomic_DNA"/>
</dbReference>
<evidence type="ECO:0000259" key="5">
    <source>
        <dbReference type="PROSITE" id="PS51352"/>
    </source>
</evidence>
<evidence type="ECO:0000256" key="3">
    <source>
        <dbReference type="PIRSR" id="PIRSR603782-1"/>
    </source>
</evidence>
<gene>
    <name evidence="6" type="ORF">P0M35_06495</name>
</gene>
<comment type="similarity">
    <text evidence="1">Belongs to the SCO1/2 family.</text>
</comment>
<dbReference type="PANTHER" id="PTHR12151:SF25">
    <property type="entry name" value="LINALOOL DEHYDRATASE_ISOMERASE DOMAIN-CONTAINING PROTEIN"/>
    <property type="match status" value="1"/>
</dbReference>
<evidence type="ECO:0000256" key="2">
    <source>
        <dbReference type="ARBA" id="ARBA00023008"/>
    </source>
</evidence>
<protein>
    <submittedName>
        <fullName evidence="6">SCO family protein</fullName>
    </submittedName>
</protein>
<comment type="caution">
    <text evidence="6">The sequence shown here is derived from an EMBL/GenBank/DDBJ whole genome shotgun (WGS) entry which is preliminary data.</text>
</comment>
<dbReference type="Gene3D" id="3.40.30.10">
    <property type="entry name" value="Glutaredoxin"/>
    <property type="match status" value="1"/>
</dbReference>
<evidence type="ECO:0000256" key="1">
    <source>
        <dbReference type="ARBA" id="ARBA00010996"/>
    </source>
</evidence>